<name>A0A7W6H5T2_9HYPH</name>
<dbReference type="PROSITE" id="PS00094">
    <property type="entry name" value="C5_MTASE_1"/>
    <property type="match status" value="1"/>
</dbReference>
<accession>A0A7W6H5T2</accession>
<dbReference type="Pfam" id="PF00145">
    <property type="entry name" value="DNA_methylase"/>
    <property type="match status" value="2"/>
</dbReference>
<evidence type="ECO:0000256" key="9">
    <source>
        <dbReference type="SAM" id="MobiDB-lite"/>
    </source>
</evidence>
<comment type="catalytic activity">
    <reaction evidence="5 8">
        <text>a 2'-deoxycytidine in DNA + S-adenosyl-L-methionine = a 5-methyl-2'-deoxycytidine in DNA + S-adenosyl-L-homocysteine + H(+)</text>
        <dbReference type="Rhea" id="RHEA:13681"/>
        <dbReference type="Rhea" id="RHEA-COMP:11369"/>
        <dbReference type="Rhea" id="RHEA-COMP:11370"/>
        <dbReference type="ChEBI" id="CHEBI:15378"/>
        <dbReference type="ChEBI" id="CHEBI:57856"/>
        <dbReference type="ChEBI" id="CHEBI:59789"/>
        <dbReference type="ChEBI" id="CHEBI:85452"/>
        <dbReference type="ChEBI" id="CHEBI:85454"/>
        <dbReference type="EC" id="2.1.1.37"/>
    </reaction>
</comment>
<keyword evidence="11" id="KW-1185">Reference proteome</keyword>
<comment type="similarity">
    <text evidence="6 7">Belongs to the class I-like SAM-binding methyltransferase superfamily. C5-methyltransferase family.</text>
</comment>
<dbReference type="PANTHER" id="PTHR10629:SF52">
    <property type="entry name" value="DNA (CYTOSINE-5)-METHYLTRANSFERASE 1"/>
    <property type="match status" value="1"/>
</dbReference>
<dbReference type="PROSITE" id="PS51679">
    <property type="entry name" value="SAM_MT_C5"/>
    <property type="match status" value="1"/>
</dbReference>
<evidence type="ECO:0000256" key="2">
    <source>
        <dbReference type="ARBA" id="ARBA00022679"/>
    </source>
</evidence>
<dbReference type="Gene3D" id="3.40.50.150">
    <property type="entry name" value="Vaccinia Virus protein VP39"/>
    <property type="match status" value="1"/>
</dbReference>
<evidence type="ECO:0000313" key="10">
    <source>
        <dbReference type="EMBL" id="MBB3999091.1"/>
    </source>
</evidence>
<dbReference type="AlphaFoldDB" id="A0A7W6H5T2"/>
<feature type="active site" evidence="6">
    <location>
        <position position="321"/>
    </location>
</feature>
<protein>
    <recommendedName>
        <fullName evidence="8">Cytosine-specific methyltransferase</fullName>
        <ecNumber evidence="8">2.1.1.37</ecNumber>
    </recommendedName>
</protein>
<organism evidence="10 11">
    <name type="scientific">Aureimonas pseudogalii</name>
    <dbReference type="NCBI Taxonomy" id="1744844"/>
    <lineage>
        <taxon>Bacteria</taxon>
        <taxon>Pseudomonadati</taxon>
        <taxon>Pseudomonadota</taxon>
        <taxon>Alphaproteobacteria</taxon>
        <taxon>Hyphomicrobiales</taxon>
        <taxon>Aurantimonadaceae</taxon>
        <taxon>Aureimonas</taxon>
    </lineage>
</organism>
<proteinExistence type="inferred from homology"/>
<reference evidence="10 11" key="1">
    <citation type="submission" date="2020-08" db="EMBL/GenBank/DDBJ databases">
        <title>Genomic Encyclopedia of Type Strains, Phase IV (KMG-IV): sequencing the most valuable type-strain genomes for metagenomic binning, comparative biology and taxonomic classification.</title>
        <authorList>
            <person name="Goeker M."/>
        </authorList>
    </citation>
    <scope>NUCLEOTIDE SEQUENCE [LARGE SCALE GENOMIC DNA]</scope>
    <source>
        <strain evidence="10 11">DSM 102238</strain>
    </source>
</reference>
<keyword evidence="3 6" id="KW-0949">S-adenosyl-L-methionine</keyword>
<dbReference type="InterPro" id="IPR018117">
    <property type="entry name" value="C5_DNA_meth_AS"/>
</dbReference>
<feature type="region of interest" description="Disordered" evidence="9">
    <location>
        <begin position="584"/>
        <end position="604"/>
    </location>
</feature>
<dbReference type="Gene3D" id="3.90.120.10">
    <property type="entry name" value="DNA Methylase, subunit A, domain 2"/>
    <property type="match status" value="1"/>
</dbReference>
<dbReference type="GO" id="GO:0032259">
    <property type="term" value="P:methylation"/>
    <property type="evidence" value="ECO:0007669"/>
    <property type="project" value="UniProtKB-KW"/>
</dbReference>
<evidence type="ECO:0000313" key="11">
    <source>
        <dbReference type="Proteomes" id="UP000542776"/>
    </source>
</evidence>
<dbReference type="InterPro" id="IPR031303">
    <property type="entry name" value="C5_meth_CS"/>
</dbReference>
<keyword evidence="1 6" id="KW-0489">Methyltransferase</keyword>
<dbReference type="GO" id="GO:0003886">
    <property type="term" value="F:DNA (cytosine-5-)-methyltransferase activity"/>
    <property type="evidence" value="ECO:0007669"/>
    <property type="project" value="UniProtKB-EC"/>
</dbReference>
<keyword evidence="2 6" id="KW-0808">Transferase</keyword>
<keyword evidence="4" id="KW-0680">Restriction system</keyword>
<dbReference type="InterPro" id="IPR029063">
    <property type="entry name" value="SAM-dependent_MTases_sf"/>
</dbReference>
<evidence type="ECO:0000256" key="1">
    <source>
        <dbReference type="ARBA" id="ARBA00022603"/>
    </source>
</evidence>
<evidence type="ECO:0000256" key="6">
    <source>
        <dbReference type="PROSITE-ProRule" id="PRU01016"/>
    </source>
</evidence>
<evidence type="ECO:0000256" key="8">
    <source>
        <dbReference type="RuleBase" id="RU000417"/>
    </source>
</evidence>
<dbReference type="InterPro" id="IPR001525">
    <property type="entry name" value="C5_MeTfrase"/>
</dbReference>
<evidence type="ECO:0000256" key="5">
    <source>
        <dbReference type="ARBA" id="ARBA00047422"/>
    </source>
</evidence>
<gene>
    <name evidence="10" type="ORF">GGR04_002950</name>
</gene>
<dbReference type="Proteomes" id="UP000542776">
    <property type="component" value="Unassembled WGS sequence"/>
</dbReference>
<dbReference type="RefSeq" id="WP_183200654.1">
    <property type="nucleotide sequence ID" value="NZ_JACIEK010000008.1"/>
</dbReference>
<feature type="region of interest" description="Disordered" evidence="9">
    <location>
        <begin position="215"/>
        <end position="236"/>
    </location>
</feature>
<evidence type="ECO:0000256" key="3">
    <source>
        <dbReference type="ARBA" id="ARBA00022691"/>
    </source>
</evidence>
<dbReference type="NCBIfam" id="TIGR00675">
    <property type="entry name" value="dcm"/>
    <property type="match status" value="1"/>
</dbReference>
<sequence>MRPRSIERSAQHVEEAAGLLKGSFGAWVRHECKIEPRTVLGYRKVARHLSGHRKFLVKQKLTPSAAVILASAKPEGREAALHSLRSGRRINADEMKIVVSSGETRKSATSGLPAFRKAANSHASDVAGRLGRLVAEINSALETHSPALLDLAKGARPLSLQLVAMTWIGDPSSEDGIRVLSRALEDFAKARKSGQLEESAHGLVERFANFGNVEEPKATAPAPEAAPDTRTANQRRRALTSISTPFKHGLTSFEVCAGGGGQACGLSKAGFQHVGMLEMDPDACETLRANFGADHVIEANLVGYDPGDVGPIDLFAGGVPCQSFSKASSKRNGEDDDRDCFPEALRLIERMKPRAVMLENVEGLFGPDYDMYRHRILGRLGKLGYACEWRKVRCAWFGIPQTRVRTILVGFLEADAMSRFRWPEAVAHYKDEPYPVIGAIDWWLRSGGYVPSDEVTDAFDCVAPTILGGSTKKESMDFGQRKTAEKWRAMTLITTRWGELPPAPGHDGPILPANGLIAALQGFPADWKFRGDRHPVYRQIGNAFPPVVALHLGCAVATALTGIHHDPGRAISLQGTRFRLEPVRSTNADGTPREPRPPASALLPQTRDLRIRKLAATSSILLRENEGEFPHESVYPPHEGDDREEAELEHYVWYWGSLDKERVAQAAADGAGSGVPPAAKI</sequence>
<dbReference type="PANTHER" id="PTHR10629">
    <property type="entry name" value="CYTOSINE-SPECIFIC METHYLTRANSFERASE"/>
    <property type="match status" value="1"/>
</dbReference>
<dbReference type="GO" id="GO:0044027">
    <property type="term" value="P:negative regulation of gene expression via chromosomal CpG island methylation"/>
    <property type="evidence" value="ECO:0007669"/>
    <property type="project" value="TreeGrafter"/>
</dbReference>
<feature type="compositionally biased region" description="Low complexity" evidence="9">
    <location>
        <begin position="218"/>
        <end position="232"/>
    </location>
</feature>
<comment type="caution">
    <text evidence="10">The sequence shown here is derived from an EMBL/GenBank/DDBJ whole genome shotgun (WGS) entry which is preliminary data.</text>
</comment>
<dbReference type="SUPFAM" id="SSF53335">
    <property type="entry name" value="S-adenosyl-L-methionine-dependent methyltransferases"/>
    <property type="match status" value="1"/>
</dbReference>
<evidence type="ECO:0000256" key="7">
    <source>
        <dbReference type="RuleBase" id="RU000416"/>
    </source>
</evidence>
<dbReference type="GO" id="GO:0009307">
    <property type="term" value="P:DNA restriction-modification system"/>
    <property type="evidence" value="ECO:0007669"/>
    <property type="project" value="UniProtKB-KW"/>
</dbReference>
<dbReference type="InterPro" id="IPR050390">
    <property type="entry name" value="C5-Methyltransferase"/>
</dbReference>
<dbReference type="GO" id="GO:0003677">
    <property type="term" value="F:DNA binding"/>
    <property type="evidence" value="ECO:0007669"/>
    <property type="project" value="TreeGrafter"/>
</dbReference>
<evidence type="ECO:0000256" key="4">
    <source>
        <dbReference type="ARBA" id="ARBA00022747"/>
    </source>
</evidence>
<dbReference type="EMBL" id="JACIEK010000008">
    <property type="protein sequence ID" value="MBB3999091.1"/>
    <property type="molecule type" value="Genomic_DNA"/>
</dbReference>
<dbReference type="EC" id="2.1.1.37" evidence="8"/>
<dbReference type="PRINTS" id="PR00105">
    <property type="entry name" value="C5METTRFRASE"/>
</dbReference>
<dbReference type="PROSITE" id="PS00095">
    <property type="entry name" value="C5_MTASE_2"/>
    <property type="match status" value="1"/>
</dbReference>